<dbReference type="RefSeq" id="WP_309046941.1">
    <property type="nucleotide sequence ID" value="NZ_JAVIGA010000005.1"/>
</dbReference>
<dbReference type="PANTHER" id="PTHR42735:SF4">
    <property type="entry name" value="PYRIDOXAL PHOSPHATE-DEPENDENT DECARBOXYLASE FAMILY PROTEIN"/>
    <property type="match status" value="1"/>
</dbReference>
<keyword evidence="3 5" id="KW-0456">Lyase</keyword>
<evidence type="ECO:0000313" key="6">
    <source>
        <dbReference type="EMBL" id="MDQ9126173.1"/>
    </source>
</evidence>
<dbReference type="EMBL" id="JAVIGA010000005">
    <property type="protein sequence ID" value="MDQ9126173.1"/>
    <property type="molecule type" value="Genomic_DNA"/>
</dbReference>
<dbReference type="Proteomes" id="UP001224622">
    <property type="component" value="Unassembled WGS sequence"/>
</dbReference>
<dbReference type="InterPro" id="IPR002129">
    <property type="entry name" value="PyrdxlP-dep_de-COase"/>
</dbReference>
<gene>
    <name evidence="6" type="ORF">RDT67_07015</name>
</gene>
<dbReference type="InterPro" id="IPR021115">
    <property type="entry name" value="Pyridoxal-P_BS"/>
</dbReference>
<keyword evidence="6" id="KW-0032">Aminotransferase</keyword>
<sequence>MFKIEELSILKKQVIALGECFSDLPFYEEKQDMARIEAVLDELSSKLADNYPYYHPFYLGQMLKPPHPIARLAYSLCLYINPNNHALDGGRATSVLEKACVAEIAGMFGWSVHLGHLTSGGTFANLEALWIAKKLHPKKRVVASELAHYTHERISDVLGLGFKKISCNTSGVMDIEALVQQLQTGDVGTVIVTLGTTACGTVDALDEIIELKSQYDFRIHVDSAYGGYFSLCRNLGEKTSRAFENLHFVDSIVVDPHKHGMQPYGCGCIMFKDPSVGAFYKHDSPYTYFSSDELHLGEISLECSRAGASAAALWATQQLIPLKVGADFSVALESGREAALAFFAWVNGNEHTLPVMEPELDIVLWIIKSDNASSSSALSQSAFEKAAKRNIHLALTRIPKKLLADKIPSDSTYWDVDEIVSLRACLMKPSHKEWLPRIQALVGDAIEEALDAKSSCKPDEAT</sequence>
<dbReference type="PROSITE" id="PS00392">
    <property type="entry name" value="DDC_GAD_HDC_YDC"/>
    <property type="match status" value="1"/>
</dbReference>
<organism evidence="6 7">
    <name type="scientific">Serratia fonticola</name>
    <dbReference type="NCBI Taxonomy" id="47917"/>
    <lineage>
        <taxon>Bacteria</taxon>
        <taxon>Pseudomonadati</taxon>
        <taxon>Pseudomonadota</taxon>
        <taxon>Gammaproteobacteria</taxon>
        <taxon>Enterobacterales</taxon>
        <taxon>Yersiniaceae</taxon>
        <taxon>Serratia</taxon>
    </lineage>
</organism>
<dbReference type="SUPFAM" id="SSF53383">
    <property type="entry name" value="PLP-dependent transferases"/>
    <property type="match status" value="1"/>
</dbReference>
<comment type="caution">
    <text evidence="6">The sequence shown here is derived from an EMBL/GenBank/DDBJ whole genome shotgun (WGS) entry which is preliminary data.</text>
</comment>
<dbReference type="Gene3D" id="3.40.640.10">
    <property type="entry name" value="Type I PLP-dependent aspartate aminotransferase-like (Major domain)"/>
    <property type="match status" value="1"/>
</dbReference>
<dbReference type="InterPro" id="IPR015424">
    <property type="entry name" value="PyrdxlP-dep_Trfase"/>
</dbReference>
<name>A0AAJ2D8F2_SERFO</name>
<evidence type="ECO:0000256" key="1">
    <source>
        <dbReference type="ARBA" id="ARBA00001933"/>
    </source>
</evidence>
<dbReference type="InterPro" id="IPR050477">
    <property type="entry name" value="GrpII_AminoAcid_Decarb"/>
</dbReference>
<proteinExistence type="inferred from homology"/>
<evidence type="ECO:0000313" key="7">
    <source>
        <dbReference type="Proteomes" id="UP001224622"/>
    </source>
</evidence>
<comment type="similarity">
    <text evidence="5">Belongs to the group II decarboxylase family.</text>
</comment>
<evidence type="ECO:0000256" key="2">
    <source>
        <dbReference type="ARBA" id="ARBA00022898"/>
    </source>
</evidence>
<keyword evidence="2 4" id="KW-0663">Pyridoxal phosphate</keyword>
<protein>
    <submittedName>
        <fullName evidence="6">Aminotransferase class I/II-fold pyridoxal phosphate-dependent enzyme</fullName>
    </submittedName>
</protein>
<dbReference type="AlphaFoldDB" id="A0AAJ2D8F2"/>
<dbReference type="GO" id="GO:0016831">
    <property type="term" value="F:carboxy-lyase activity"/>
    <property type="evidence" value="ECO:0007669"/>
    <property type="project" value="InterPro"/>
</dbReference>
<dbReference type="GO" id="GO:0008483">
    <property type="term" value="F:transaminase activity"/>
    <property type="evidence" value="ECO:0007669"/>
    <property type="project" value="UniProtKB-KW"/>
</dbReference>
<evidence type="ECO:0000256" key="3">
    <source>
        <dbReference type="ARBA" id="ARBA00023239"/>
    </source>
</evidence>
<dbReference type="InterPro" id="IPR015421">
    <property type="entry name" value="PyrdxlP-dep_Trfase_major"/>
</dbReference>
<evidence type="ECO:0000256" key="5">
    <source>
        <dbReference type="RuleBase" id="RU000382"/>
    </source>
</evidence>
<dbReference type="Pfam" id="PF00282">
    <property type="entry name" value="Pyridoxal_deC"/>
    <property type="match status" value="1"/>
</dbReference>
<feature type="modified residue" description="N6-(pyridoxal phosphate)lysine" evidence="4">
    <location>
        <position position="258"/>
    </location>
</feature>
<evidence type="ECO:0000256" key="4">
    <source>
        <dbReference type="PIRSR" id="PIRSR602129-50"/>
    </source>
</evidence>
<reference evidence="6" key="1">
    <citation type="submission" date="2023-08" db="EMBL/GenBank/DDBJ databases">
        <title>The Comparative Genomic Analysis of Yersiniaceae from Polar Regions.</title>
        <authorList>
            <person name="Goncharov A."/>
            <person name="Aslanov B."/>
            <person name="Kolodzhieva V."/>
            <person name="Azarov D."/>
            <person name="Mochov A."/>
            <person name="Lebedeva E."/>
        </authorList>
    </citation>
    <scope>NUCLEOTIDE SEQUENCE</scope>
    <source>
        <strain evidence="6">Vf</strain>
    </source>
</reference>
<keyword evidence="6" id="KW-0808">Transferase</keyword>
<dbReference type="GO" id="GO:0019752">
    <property type="term" value="P:carboxylic acid metabolic process"/>
    <property type="evidence" value="ECO:0007669"/>
    <property type="project" value="InterPro"/>
</dbReference>
<dbReference type="GO" id="GO:0030170">
    <property type="term" value="F:pyridoxal phosphate binding"/>
    <property type="evidence" value="ECO:0007669"/>
    <property type="project" value="InterPro"/>
</dbReference>
<dbReference type="PANTHER" id="PTHR42735">
    <property type="match status" value="1"/>
</dbReference>
<accession>A0AAJ2D8F2</accession>
<comment type="cofactor">
    <cofactor evidence="1 4 5">
        <name>pyridoxal 5'-phosphate</name>
        <dbReference type="ChEBI" id="CHEBI:597326"/>
    </cofactor>
</comment>